<evidence type="ECO:0000256" key="1">
    <source>
        <dbReference type="SAM" id="MobiDB-lite"/>
    </source>
</evidence>
<evidence type="ECO:0000313" key="3">
    <source>
        <dbReference type="EMBL" id="ELY75639.1"/>
    </source>
</evidence>
<dbReference type="Proteomes" id="UP000011593">
    <property type="component" value="Unassembled WGS sequence"/>
</dbReference>
<feature type="transmembrane region" description="Helical" evidence="2">
    <location>
        <begin position="187"/>
        <end position="205"/>
    </location>
</feature>
<keyword evidence="2" id="KW-0812">Transmembrane</keyword>
<proteinExistence type="predicted"/>
<keyword evidence="2" id="KW-0472">Membrane</keyword>
<feature type="compositionally biased region" description="Basic and acidic residues" evidence="1">
    <location>
        <begin position="10"/>
        <end position="24"/>
    </location>
</feature>
<dbReference type="AlphaFoldDB" id="L9YNE4"/>
<dbReference type="PATRIC" id="fig|797303.5.peg.1908"/>
<accession>L9YNE4</accession>
<organism evidence="3 4">
    <name type="scientific">Natrinema pellirubrum (strain DSM 15624 / CIP 106293 / JCM 10476 / NCIMB 786 / 157)</name>
    <dbReference type="NCBI Taxonomy" id="797303"/>
    <lineage>
        <taxon>Archaea</taxon>
        <taxon>Methanobacteriati</taxon>
        <taxon>Methanobacteriota</taxon>
        <taxon>Stenosarchaea group</taxon>
        <taxon>Halobacteria</taxon>
        <taxon>Halobacteriales</taxon>
        <taxon>Natrialbaceae</taxon>
        <taxon>Natrinema</taxon>
    </lineage>
</organism>
<name>L9YNE4_NATP1</name>
<evidence type="ECO:0008006" key="5">
    <source>
        <dbReference type="Google" id="ProtNLM"/>
    </source>
</evidence>
<feature type="region of interest" description="Disordered" evidence="1">
    <location>
        <begin position="1"/>
        <end position="92"/>
    </location>
</feature>
<keyword evidence="4" id="KW-1185">Reference proteome</keyword>
<feature type="transmembrane region" description="Helical" evidence="2">
    <location>
        <begin position="113"/>
        <end position="131"/>
    </location>
</feature>
<evidence type="ECO:0000313" key="4">
    <source>
        <dbReference type="Proteomes" id="UP000011593"/>
    </source>
</evidence>
<sequence length="217" mass="21926">MPTAALRSSMSDRSDEVTESRDPAATDDLLEETDRLLSDSGADVGDVGTAADAAGSEPAAPIDDPLGDSSLGPSTGTDRDAEQAADDGDDSRSWLAPITSRLSLSRYFSPKEYLALVALLGVGLVGGSTVLPVAGRLIGMFGVAFLVGLVASKRRYLEVGIAGVSVGGIAAVLNNAVLAAVGSGQSLVAVGASVGLLAAVVGYYFGRDLRDGLARDV</sequence>
<evidence type="ECO:0000256" key="2">
    <source>
        <dbReference type="SAM" id="Phobius"/>
    </source>
</evidence>
<dbReference type="EMBL" id="AOIE01000063">
    <property type="protein sequence ID" value="ELY75639.1"/>
    <property type="molecule type" value="Genomic_DNA"/>
</dbReference>
<keyword evidence="2" id="KW-1133">Transmembrane helix</keyword>
<feature type="compositionally biased region" description="Low complexity" evidence="1">
    <location>
        <begin position="38"/>
        <end position="60"/>
    </location>
</feature>
<protein>
    <recommendedName>
        <fullName evidence="5">DUF456 domain-containing protein</fullName>
    </recommendedName>
</protein>
<comment type="caution">
    <text evidence="3">The sequence shown here is derived from an EMBL/GenBank/DDBJ whole genome shotgun (WGS) entry which is preliminary data.</text>
</comment>
<feature type="transmembrane region" description="Helical" evidence="2">
    <location>
        <begin position="159"/>
        <end position="181"/>
    </location>
</feature>
<feature type="transmembrane region" description="Helical" evidence="2">
    <location>
        <begin position="137"/>
        <end position="152"/>
    </location>
</feature>
<reference evidence="3 4" key="1">
    <citation type="journal article" date="2014" name="PLoS Genet.">
        <title>Phylogenetically driven sequencing of extremely halophilic archaea reveals strategies for static and dynamic osmo-response.</title>
        <authorList>
            <person name="Becker E.A."/>
            <person name="Seitzer P.M."/>
            <person name="Tritt A."/>
            <person name="Larsen D."/>
            <person name="Krusor M."/>
            <person name="Yao A.I."/>
            <person name="Wu D."/>
            <person name="Madern D."/>
            <person name="Eisen J.A."/>
            <person name="Darling A.E."/>
            <person name="Facciotti M.T."/>
        </authorList>
    </citation>
    <scope>NUCLEOTIDE SEQUENCE [LARGE SCALE GENOMIC DNA]</scope>
    <source>
        <strain evidence="3 4">DSM 15624</strain>
    </source>
</reference>
<gene>
    <name evidence="3" type="ORF">C488_09519</name>
</gene>